<dbReference type="Proteomes" id="UP000192501">
    <property type="component" value="Unassembled WGS sequence"/>
</dbReference>
<evidence type="ECO:0000313" key="3">
    <source>
        <dbReference type="Proteomes" id="UP000192501"/>
    </source>
</evidence>
<keyword evidence="1" id="KW-0472">Membrane</keyword>
<dbReference type="AlphaFoldDB" id="A0A1X0QI96"/>
<name>A0A1X0QI96_9MICR</name>
<protein>
    <submittedName>
        <fullName evidence="2">Uncharacterized protein</fullName>
    </submittedName>
</protein>
<evidence type="ECO:0000313" key="2">
    <source>
        <dbReference type="EMBL" id="ORD99498.1"/>
    </source>
</evidence>
<dbReference type="VEuPathDB" id="MicrosporidiaDB:A0H76_758"/>
<accession>A0A1X0QI96</accession>
<keyword evidence="1" id="KW-1133">Transmembrane helix</keyword>
<keyword evidence="1" id="KW-0812">Transmembrane</keyword>
<evidence type="ECO:0000256" key="1">
    <source>
        <dbReference type="SAM" id="Phobius"/>
    </source>
</evidence>
<reference evidence="2 3" key="1">
    <citation type="journal article" date="2017" name="Environ. Microbiol.">
        <title>Decay of the glycolytic pathway and adaptation to intranuclear parasitism within Enterocytozoonidae microsporidia.</title>
        <authorList>
            <person name="Wiredu Boakye D."/>
            <person name="Jaroenlak P."/>
            <person name="Prachumwat A."/>
            <person name="Williams T.A."/>
            <person name="Bateman K.S."/>
            <person name="Itsathitphaisarn O."/>
            <person name="Sritunyalucksana K."/>
            <person name="Paszkiewicz K.H."/>
            <person name="Moore K.A."/>
            <person name="Stentiford G.D."/>
            <person name="Williams B.A."/>
        </authorList>
    </citation>
    <scope>NUCLEOTIDE SEQUENCE [LARGE SCALE GENOMIC DNA]</scope>
    <source>
        <strain evidence="3">canceri</strain>
    </source>
</reference>
<comment type="caution">
    <text evidence="2">The sequence shown here is derived from an EMBL/GenBank/DDBJ whole genome shotgun (WGS) entry which is preliminary data.</text>
</comment>
<feature type="transmembrane region" description="Helical" evidence="1">
    <location>
        <begin position="6"/>
        <end position="29"/>
    </location>
</feature>
<sequence>MSSNDMSIPFIQIILNSPVFSLILLLILIGKKLSLFQNLNNASLNPKDTPIQLIFLLKIFKEISVLPEHNILYLSGMNSKIVNQMSNLSKIIIKKIF</sequence>
<proteinExistence type="predicted"/>
<dbReference type="EMBL" id="LTAI01000179">
    <property type="protein sequence ID" value="ORD99498.1"/>
    <property type="molecule type" value="Genomic_DNA"/>
</dbReference>
<gene>
    <name evidence="2" type="ORF">A0H76_758</name>
</gene>
<organism evidence="2 3">
    <name type="scientific">Hepatospora eriocheir</name>
    <dbReference type="NCBI Taxonomy" id="1081669"/>
    <lineage>
        <taxon>Eukaryota</taxon>
        <taxon>Fungi</taxon>
        <taxon>Fungi incertae sedis</taxon>
        <taxon>Microsporidia</taxon>
        <taxon>Hepatosporidae</taxon>
        <taxon>Hepatospora</taxon>
    </lineage>
</organism>